<gene>
    <name evidence="1" type="ORF">D0Z00_004233</name>
</gene>
<organism evidence="1 2">
    <name type="scientific">Geotrichum galactomycetum</name>
    <dbReference type="NCBI Taxonomy" id="27317"/>
    <lineage>
        <taxon>Eukaryota</taxon>
        <taxon>Fungi</taxon>
        <taxon>Dikarya</taxon>
        <taxon>Ascomycota</taxon>
        <taxon>Saccharomycotina</taxon>
        <taxon>Dipodascomycetes</taxon>
        <taxon>Dipodascales</taxon>
        <taxon>Dipodascaceae</taxon>
        <taxon>Geotrichum</taxon>
    </lineage>
</organism>
<comment type="caution">
    <text evidence="1">The sequence shown here is derived from an EMBL/GenBank/DDBJ whole genome shotgun (WGS) entry which is preliminary data.</text>
</comment>
<dbReference type="EMBL" id="QVQA01000277">
    <property type="protein sequence ID" value="KAF5093125.1"/>
    <property type="molecule type" value="Genomic_DNA"/>
</dbReference>
<proteinExistence type="predicted"/>
<protein>
    <submittedName>
        <fullName evidence="1">Uncharacterized protein</fullName>
    </submittedName>
</protein>
<dbReference type="Proteomes" id="UP000744676">
    <property type="component" value="Unassembled WGS sequence"/>
</dbReference>
<accession>A0ACB6UYY5</accession>
<keyword evidence="2" id="KW-1185">Reference proteome</keyword>
<sequence length="324" mass="34297">MTLIHSLRTLRRFPRVAPASISKRYISNNLISVSEEIKQALNNNTPVVALESTVITHGLKYPENLEFALAVEQTVRDNGAIPATIGFFEGKGVVGASKEQITYLAEAINDPERKPTKVSRRDIPHVLSKKLLGGTTIAGTMILANKVGIDVFATGGLGGVHRGAEINFDISADLSELGRTPVGVVCSGPKSILDIAKTMEYLETAGVHVSTYGPKGTNIPGFFAPDSGVPVYANSQFNLQSGSVFCVPAPAEISLSRDFIDGVIAEALLEANKQGISGKEITPFLLGAIIKSTNGESLKCNVGFLHNNAAFGAKIAKELAALKV</sequence>
<evidence type="ECO:0000313" key="2">
    <source>
        <dbReference type="Proteomes" id="UP000744676"/>
    </source>
</evidence>
<name>A0ACB6UYY5_9ASCO</name>
<evidence type="ECO:0000313" key="1">
    <source>
        <dbReference type="EMBL" id="KAF5093125.1"/>
    </source>
</evidence>
<reference evidence="1 2" key="1">
    <citation type="journal article" date="2020" name="Front. Microbiol.">
        <title>Phenotypic and Genetic Characterization of the Cheese Ripening Yeast Geotrichum candidum.</title>
        <authorList>
            <person name="Perkins V."/>
            <person name="Vignola S."/>
            <person name="Lessard M.H."/>
            <person name="Plante P.L."/>
            <person name="Corbeil J."/>
            <person name="Dugat-Bony E."/>
            <person name="Frenette M."/>
            <person name="Labrie S."/>
        </authorList>
    </citation>
    <scope>NUCLEOTIDE SEQUENCE [LARGE SCALE GENOMIC DNA]</scope>
    <source>
        <strain evidence="1 2">LMA-1147</strain>
    </source>
</reference>